<proteinExistence type="predicted"/>
<organism evidence="3 4">
    <name type="scientific">Volvox africanus</name>
    <dbReference type="NCBI Taxonomy" id="51714"/>
    <lineage>
        <taxon>Eukaryota</taxon>
        <taxon>Viridiplantae</taxon>
        <taxon>Chlorophyta</taxon>
        <taxon>core chlorophytes</taxon>
        <taxon>Chlorophyceae</taxon>
        <taxon>CS clade</taxon>
        <taxon>Chlamydomonadales</taxon>
        <taxon>Volvocaceae</taxon>
        <taxon>Volvox</taxon>
    </lineage>
</organism>
<feature type="region of interest" description="Disordered" evidence="1">
    <location>
        <begin position="1130"/>
        <end position="1163"/>
    </location>
</feature>
<sequence length="1382" mass="145216">MTKLHFLTSLSSGVHSPRRCPYRALLSDHENKRFVIIVLRDEPQQVDGRVSKAIQHIVSGIWDKNNPFSWGDDSPAHRVVALEVDWSSIVGIDYRCPLHDDGKLVLEARQVVKRCFKTVEDARDFYSPRTVAARSGPLRPSSSAAPTPSKVSLDGRTSGVLLPLSPLASRAISCGPSMLASAGLWPASSADIRGAAASVISGNARTGVDCSAQGRGTASAGLRPNVDAGSLRSISAARATRTNGIVAHVGCAVTRASSSTLPSGTCIDFASADEGEGSSRHLRILGGTSTVRSAASGGQGSAGGRVRRCLQLHTTEPFPGSGQEVAPYAGTVMAALQGVAAQHDKYLGGSHRKARSANDLCGLAGVQEVPGHELDEASVSAVATSVGAPSCEWTAYASDGHGPAPQRREAAHNEALERGRSFGSRGGCGAVSNAAFSCSKSVDSLRTAFLSQQQHLAAAALRSRRRHSVRREYASWTQLTDSCPDGVGRGEARCGSRVPRASRFTQPSATYYYNTLVLGFRDPFLPQELRRFVKSDMRLLKLYESGLPSWAVFMPCYGLPYRPWLRRALWLLFIAISIFSMGCGFYDLYKNVPFLKQVITAVASRMYLPAAELFEWLERHTQIRMSILLTYLFSKSPLLMSLMRMLRSLVALLQQLLRPAALALSATMQPVIAALQVAGATVGGSVAAAATALWQMAQPFFEAVVISGREVFAFAAAVLGPPARTLWAVAVLLAQLVRLVAALVGMVLVGPLQLACSIGGVLSWAGAELAERLALAAEAAVAVLRWTVTLGRAARRVAPAVKAGARMAAQAAGAAAGGGGGTGVSGGMAVWQWLGLEVVGAYNAVRMTFVQAFKSAQAVVNFCVTVAQTAVQHRVSLLLQLRRFITRQKERLPAAVAASVPLPAFVSIQSFTSLSPFDIPLPGSDHDEELDEEPDLVTGLTAVPAEHSLYDLSMGLLGSSEDESHLLAASTPSLYSGDGVMIASRDGGGLGGSMSIHHGGHRGRLQLRRHLGAAASRLGGVGSGVPRYGMYDTSRQPLDAVHEEDLEDAQQLSDRPSLDVEARLGRGKAGEIGAYLPRGRGRVQMMAGGTRDVGRDAWGQAGVLGVAEEALVNGKTIRYASAPSCDIQEDRGHVTYGTQPSMSSPSRRQARGLESNCLTRSVSSPGKALDLRGCIGGEAMVNRRQEPCIYPEHQEQQRCAAGALAHGDLSQQEGTLVVSAPKRDADALDGQSCGSRRRKRGKGVPRRAACTVEAGIVASGLVPDESLHTLGPRGKLAASGADTLTLSSPFARDRHSAQAVADIGAMPSCGNGDVGSAAATSTAGTDAEVAAVGNGKAPFMGNASKKHMGRGGGGRVGANNTSGKPPGVGAEHGSRQQTIQAA</sequence>
<accession>A0A8J4AT71</accession>
<feature type="region of interest" description="Disordered" evidence="1">
    <location>
        <begin position="132"/>
        <end position="154"/>
    </location>
</feature>
<feature type="compositionally biased region" description="Polar residues" evidence="1">
    <location>
        <begin position="1136"/>
        <end position="1147"/>
    </location>
</feature>
<feature type="region of interest" description="Disordered" evidence="1">
    <location>
        <begin position="1043"/>
        <end position="1064"/>
    </location>
</feature>
<dbReference type="Proteomes" id="UP000747399">
    <property type="component" value="Unassembled WGS sequence"/>
</dbReference>
<feature type="compositionally biased region" description="Basic residues" evidence="1">
    <location>
        <begin position="1235"/>
        <end position="1245"/>
    </location>
</feature>
<reference evidence="3" key="1">
    <citation type="journal article" date="2021" name="Proc. Natl. Acad. Sci. U.S.A.">
        <title>Three genomes in the algal genus Volvox reveal the fate of a haploid sex-determining region after a transition to homothallism.</title>
        <authorList>
            <person name="Yamamoto K."/>
            <person name="Hamaji T."/>
            <person name="Kawai-Toyooka H."/>
            <person name="Matsuzaki R."/>
            <person name="Takahashi F."/>
            <person name="Nishimura Y."/>
            <person name="Kawachi M."/>
            <person name="Noguchi H."/>
            <person name="Minakuchi Y."/>
            <person name="Umen J.G."/>
            <person name="Toyoda A."/>
            <person name="Nozaki H."/>
        </authorList>
    </citation>
    <scope>NUCLEOTIDE SEQUENCE</scope>
    <source>
        <strain evidence="3">NIES-3780</strain>
    </source>
</reference>
<protein>
    <submittedName>
        <fullName evidence="3">Uncharacterized protein</fullName>
    </submittedName>
</protein>
<dbReference type="PANTHER" id="PTHR34553:SF4">
    <property type="entry name" value="G1_S-SPECIFIC CYCLIN-E PROTEIN"/>
    <property type="match status" value="1"/>
</dbReference>
<keyword evidence="4" id="KW-1185">Reference proteome</keyword>
<feature type="transmembrane region" description="Helical" evidence="2">
    <location>
        <begin position="671"/>
        <end position="693"/>
    </location>
</feature>
<evidence type="ECO:0000256" key="2">
    <source>
        <dbReference type="SAM" id="Phobius"/>
    </source>
</evidence>
<dbReference type="EMBL" id="BNCO01000004">
    <property type="protein sequence ID" value="GIL47069.1"/>
    <property type="molecule type" value="Genomic_DNA"/>
</dbReference>
<name>A0A8J4AT71_9CHLO</name>
<keyword evidence="2" id="KW-0812">Transmembrane</keyword>
<keyword evidence="2" id="KW-1133">Transmembrane helix</keyword>
<feature type="region of interest" description="Disordered" evidence="1">
    <location>
        <begin position="1225"/>
        <end position="1245"/>
    </location>
</feature>
<gene>
    <name evidence="3" type="ORF">Vafri_3889</name>
</gene>
<dbReference type="PANTHER" id="PTHR34553">
    <property type="entry name" value="OS05G0597400 PROTEIN"/>
    <property type="match status" value="1"/>
</dbReference>
<feature type="region of interest" description="Disordered" evidence="1">
    <location>
        <begin position="1343"/>
        <end position="1382"/>
    </location>
</feature>
<evidence type="ECO:0000313" key="4">
    <source>
        <dbReference type="Proteomes" id="UP000747399"/>
    </source>
</evidence>
<feature type="compositionally biased region" description="Polar residues" evidence="1">
    <location>
        <begin position="140"/>
        <end position="150"/>
    </location>
</feature>
<comment type="caution">
    <text evidence="3">The sequence shown here is derived from an EMBL/GenBank/DDBJ whole genome shotgun (WGS) entry which is preliminary data.</text>
</comment>
<feature type="transmembrane region" description="Helical" evidence="2">
    <location>
        <begin position="568"/>
        <end position="589"/>
    </location>
</feature>
<evidence type="ECO:0000256" key="1">
    <source>
        <dbReference type="SAM" id="MobiDB-lite"/>
    </source>
</evidence>
<evidence type="ECO:0000313" key="3">
    <source>
        <dbReference type="EMBL" id="GIL47069.1"/>
    </source>
</evidence>
<keyword evidence="2" id="KW-0472">Membrane</keyword>